<comment type="caution">
    <text evidence="2">The sequence shown here is derived from an EMBL/GenBank/DDBJ whole genome shotgun (WGS) entry which is preliminary data.</text>
</comment>
<dbReference type="AlphaFoldDB" id="A0AAN8RS93"/>
<feature type="region of interest" description="Disordered" evidence="1">
    <location>
        <begin position="132"/>
        <end position="152"/>
    </location>
</feature>
<feature type="region of interest" description="Disordered" evidence="1">
    <location>
        <begin position="78"/>
        <end position="106"/>
    </location>
</feature>
<name>A0AAN8RS93_POLSC</name>
<protein>
    <submittedName>
        <fullName evidence="2">Uncharacterized protein</fullName>
    </submittedName>
</protein>
<gene>
    <name evidence="2" type="ORF">RUM43_014050</name>
</gene>
<sequence length="152" mass="17918">MSSTSITCVVSKLKLMIIEIQRQIDRGSWLRSSDWGKWGLNWGYVDVKGIDVVYVVNLVGGINDEEEEEIVGELRERKVNKSERERERERERAGSEGELISEDEDSEISTCVICESARKEALRWHLQKFKNEDQTRERDREKRPSQKLEFWK</sequence>
<evidence type="ECO:0000313" key="2">
    <source>
        <dbReference type="EMBL" id="KAK6617822.1"/>
    </source>
</evidence>
<organism evidence="2 3">
    <name type="scientific">Polyplax serrata</name>
    <name type="common">Common mouse louse</name>
    <dbReference type="NCBI Taxonomy" id="468196"/>
    <lineage>
        <taxon>Eukaryota</taxon>
        <taxon>Metazoa</taxon>
        <taxon>Ecdysozoa</taxon>
        <taxon>Arthropoda</taxon>
        <taxon>Hexapoda</taxon>
        <taxon>Insecta</taxon>
        <taxon>Pterygota</taxon>
        <taxon>Neoptera</taxon>
        <taxon>Paraneoptera</taxon>
        <taxon>Psocodea</taxon>
        <taxon>Troctomorpha</taxon>
        <taxon>Phthiraptera</taxon>
        <taxon>Anoplura</taxon>
        <taxon>Polyplacidae</taxon>
        <taxon>Polyplax</taxon>
    </lineage>
</organism>
<dbReference type="EMBL" id="JAWJWE010000043">
    <property type="protein sequence ID" value="KAK6617822.1"/>
    <property type="molecule type" value="Genomic_DNA"/>
</dbReference>
<evidence type="ECO:0000256" key="1">
    <source>
        <dbReference type="SAM" id="MobiDB-lite"/>
    </source>
</evidence>
<reference evidence="2 3" key="1">
    <citation type="submission" date="2023-10" db="EMBL/GenBank/DDBJ databases">
        <title>Genomes of two closely related lineages of the louse Polyplax serrata with different host specificities.</title>
        <authorList>
            <person name="Martinu J."/>
            <person name="Tarabai H."/>
            <person name="Stefka J."/>
            <person name="Hypsa V."/>
        </authorList>
    </citation>
    <scope>NUCLEOTIDE SEQUENCE [LARGE SCALE GENOMIC DNA]</scope>
    <source>
        <strain evidence="2">HR10_N</strain>
    </source>
</reference>
<evidence type="ECO:0000313" key="3">
    <source>
        <dbReference type="Proteomes" id="UP001372834"/>
    </source>
</evidence>
<dbReference type="Proteomes" id="UP001372834">
    <property type="component" value="Unassembled WGS sequence"/>
</dbReference>
<proteinExistence type="predicted"/>
<accession>A0AAN8RS93</accession>
<feature type="compositionally biased region" description="Basic and acidic residues" evidence="1">
    <location>
        <begin position="78"/>
        <end position="95"/>
    </location>
</feature>